<proteinExistence type="predicted"/>
<dbReference type="EMBL" id="LT841358">
    <property type="protein sequence ID" value="SMH72023.1"/>
    <property type="molecule type" value="Genomic_DNA"/>
</dbReference>
<evidence type="ECO:0000313" key="3">
    <source>
        <dbReference type="Proteomes" id="UP000230607"/>
    </source>
</evidence>
<protein>
    <recommendedName>
        <fullName evidence="4">Tyr recombinase domain-containing protein</fullName>
    </recommendedName>
</protein>
<dbReference type="Proteomes" id="UP000230607">
    <property type="component" value="Chromosome 1"/>
</dbReference>
<name>A0A2H1FGY6_9ARCH</name>
<organism evidence="2 3">
    <name type="scientific">Candidatus Nitrosotalea okcheonensis</name>
    <dbReference type="NCBI Taxonomy" id="1903276"/>
    <lineage>
        <taxon>Archaea</taxon>
        <taxon>Nitrososphaerota</taxon>
        <taxon>Nitrososphaeria</taxon>
        <taxon>Nitrosotaleales</taxon>
        <taxon>Nitrosotaleaceae</taxon>
        <taxon>Nitrosotalea</taxon>
    </lineage>
</organism>
<evidence type="ECO:0008006" key="4">
    <source>
        <dbReference type="Google" id="ProtNLM"/>
    </source>
</evidence>
<feature type="region of interest" description="Disordered" evidence="1">
    <location>
        <begin position="26"/>
        <end position="45"/>
    </location>
</feature>
<feature type="compositionally biased region" description="Low complexity" evidence="1">
    <location>
        <begin position="36"/>
        <end position="45"/>
    </location>
</feature>
<dbReference type="AlphaFoldDB" id="A0A2H1FGY6"/>
<evidence type="ECO:0000256" key="1">
    <source>
        <dbReference type="SAM" id="MobiDB-lite"/>
    </source>
</evidence>
<keyword evidence="3" id="KW-1185">Reference proteome</keyword>
<gene>
    <name evidence="2" type="ORF">NCS_11835</name>
</gene>
<sequence length="431" mass="49278">MYYIDTVKKLNSNIVAKVPDEDCLRKASGQSDMGNTIDKTTSTTTAKKRENKVRKLLANTEVKRWYDNLARGSPITAESRTRRLVKFCEEHNTTPMELAELGIKDLKAVTDLLQDHITWMELKHYAPQYIEATMTALKSWLRHFDILIVRRLKITDADSTPTLENERVPNGKEMAEILFRAPLREGAVISLMAKSGLRPEVLGNHNGTDGLMIKDLPDLEIINGVTRFLHTPPKVIVRRTLSKARHQYFTFLSNVGSERLLAYLNDRMAKGEILNSESAVIAPNRDYKYGRQGKEGNKFLLTVRISNIVRNTFRPRFTWRPYVLRSYFDTQLLLAEARGKIAHDFRVFFMGHKGSIEAKYTTNKGILSEELVKEMQDAFKRSEELLDMESQVKAPQQKEDLQSMIANADPQMLQEILVMLISAIKSKSSVK</sequence>
<reference evidence="3" key="1">
    <citation type="submission" date="2017-03" db="EMBL/GenBank/DDBJ databases">
        <authorList>
            <person name="Herbold C."/>
        </authorList>
    </citation>
    <scope>NUCLEOTIDE SEQUENCE [LARGE SCALE GENOMIC DNA]</scope>
</reference>
<evidence type="ECO:0000313" key="2">
    <source>
        <dbReference type="EMBL" id="SMH72023.1"/>
    </source>
</evidence>
<accession>A0A2H1FGY6</accession>